<keyword evidence="6" id="KW-0479">Metal-binding</keyword>
<comment type="subcellular location">
    <subcellularLocation>
        <location evidence="3">Endoplasmic reticulum lumen</location>
    </subcellularLocation>
</comment>
<evidence type="ECO:0000313" key="16">
    <source>
        <dbReference type="Proteomes" id="UP000198287"/>
    </source>
</evidence>
<keyword evidence="13" id="KW-0732">Signal</keyword>
<dbReference type="SMART" id="SM00702">
    <property type="entry name" value="P4Hc"/>
    <property type="match status" value="1"/>
</dbReference>
<dbReference type="InterPro" id="IPR005123">
    <property type="entry name" value="Oxoglu/Fe-dep_dioxygenase_dom"/>
</dbReference>
<dbReference type="EC" id="1.14.11.2" evidence="5"/>
<dbReference type="InterPro" id="IPR045054">
    <property type="entry name" value="P4HA-like"/>
</dbReference>
<dbReference type="OrthoDB" id="420380at2759"/>
<organism evidence="15 16">
    <name type="scientific">Folsomia candida</name>
    <name type="common">Springtail</name>
    <dbReference type="NCBI Taxonomy" id="158441"/>
    <lineage>
        <taxon>Eukaryota</taxon>
        <taxon>Metazoa</taxon>
        <taxon>Ecdysozoa</taxon>
        <taxon>Arthropoda</taxon>
        <taxon>Hexapoda</taxon>
        <taxon>Collembola</taxon>
        <taxon>Entomobryomorpha</taxon>
        <taxon>Isotomoidea</taxon>
        <taxon>Isotomidae</taxon>
        <taxon>Proisotominae</taxon>
        <taxon>Folsomia</taxon>
    </lineage>
</organism>
<dbReference type="Gene3D" id="1.25.40.10">
    <property type="entry name" value="Tetratricopeptide repeat domain"/>
    <property type="match status" value="1"/>
</dbReference>
<evidence type="ECO:0000256" key="4">
    <source>
        <dbReference type="ARBA" id="ARBA00006511"/>
    </source>
</evidence>
<proteinExistence type="inferred from homology"/>
<accession>A0A226F656</accession>
<dbReference type="GO" id="GO:0004656">
    <property type="term" value="F:procollagen-proline 4-dioxygenase activity"/>
    <property type="evidence" value="ECO:0007669"/>
    <property type="project" value="UniProtKB-EC"/>
</dbReference>
<evidence type="ECO:0000256" key="9">
    <source>
        <dbReference type="ARBA" id="ARBA00022964"/>
    </source>
</evidence>
<evidence type="ECO:0000256" key="8">
    <source>
        <dbReference type="ARBA" id="ARBA00022896"/>
    </source>
</evidence>
<name>A0A226F656_FOLCA</name>
<evidence type="ECO:0000256" key="7">
    <source>
        <dbReference type="ARBA" id="ARBA00022824"/>
    </source>
</evidence>
<dbReference type="GO" id="GO:0005788">
    <property type="term" value="C:endoplasmic reticulum lumen"/>
    <property type="evidence" value="ECO:0007669"/>
    <property type="project" value="UniProtKB-SubCell"/>
</dbReference>
<comment type="similarity">
    <text evidence="4">Belongs to the P4HA family.</text>
</comment>
<evidence type="ECO:0000259" key="14">
    <source>
        <dbReference type="PROSITE" id="PS51471"/>
    </source>
</evidence>
<dbReference type="PROSITE" id="PS51471">
    <property type="entry name" value="FE2OG_OXY"/>
    <property type="match status" value="1"/>
</dbReference>
<protein>
    <recommendedName>
        <fullName evidence="5">procollagen-proline 4-dioxygenase</fullName>
        <ecNumber evidence="5">1.14.11.2</ecNumber>
    </recommendedName>
</protein>
<dbReference type="Pfam" id="PF08336">
    <property type="entry name" value="P4Ha_N"/>
    <property type="match status" value="1"/>
</dbReference>
<comment type="function">
    <text evidence="2">Catalyzes the post-translational formation of 4-hydroxyproline in -Xaa-Pro-Gly- sequences in collagens and other proteins.</text>
</comment>
<keyword evidence="10" id="KW-0560">Oxidoreductase</keyword>
<feature type="domain" description="Fe2OG dioxygenase" evidence="14">
    <location>
        <begin position="419"/>
        <end position="525"/>
    </location>
</feature>
<dbReference type="PANTHER" id="PTHR10869">
    <property type="entry name" value="PROLYL 4-HYDROXYLASE ALPHA SUBUNIT"/>
    <property type="match status" value="1"/>
</dbReference>
<gene>
    <name evidence="15" type="ORF">Fcan01_02120</name>
</gene>
<evidence type="ECO:0000256" key="11">
    <source>
        <dbReference type="ARBA" id="ARBA00023004"/>
    </source>
</evidence>
<dbReference type="Gene3D" id="2.60.120.620">
    <property type="entry name" value="q2cbj1_9rhob like domain"/>
    <property type="match status" value="1"/>
</dbReference>
<evidence type="ECO:0000256" key="2">
    <source>
        <dbReference type="ARBA" id="ARBA00002035"/>
    </source>
</evidence>
<evidence type="ECO:0000256" key="12">
    <source>
        <dbReference type="ARBA" id="ARBA00023180"/>
    </source>
</evidence>
<evidence type="ECO:0000256" key="1">
    <source>
        <dbReference type="ARBA" id="ARBA00001961"/>
    </source>
</evidence>
<dbReference type="STRING" id="158441.A0A226F656"/>
<evidence type="ECO:0000256" key="3">
    <source>
        <dbReference type="ARBA" id="ARBA00004319"/>
    </source>
</evidence>
<dbReference type="GO" id="GO:0005506">
    <property type="term" value="F:iron ion binding"/>
    <property type="evidence" value="ECO:0007669"/>
    <property type="project" value="InterPro"/>
</dbReference>
<comment type="caution">
    <text evidence="15">The sequence shown here is derived from an EMBL/GenBank/DDBJ whole genome shotgun (WGS) entry which is preliminary data.</text>
</comment>
<keyword evidence="11" id="KW-0408">Iron</keyword>
<keyword evidence="12" id="KW-0325">Glycoprotein</keyword>
<feature type="signal peptide" evidence="13">
    <location>
        <begin position="1"/>
        <end position="23"/>
    </location>
</feature>
<evidence type="ECO:0000256" key="10">
    <source>
        <dbReference type="ARBA" id="ARBA00023002"/>
    </source>
</evidence>
<keyword evidence="9" id="KW-0223">Dioxygenase</keyword>
<evidence type="ECO:0000256" key="13">
    <source>
        <dbReference type="SAM" id="SignalP"/>
    </source>
</evidence>
<sequence length="540" mass="61418">MENPFASPWLFATLLCLTSQGIAVLGPVSIASSQPAPYALSPTYLQYLSQQERKVYNAMKKYEQELEHRLALVKKYTRDYEKSTILGTSFLGESVRNKERDSIISQHPILAFRMLNRYANEFNEIGKHIAENAEQVSSAIVHEAEGVHGFPKFADVEDAIISVLRMQFMYDLRSSDIAEGKIPGVLLNTAVKLTTEHCYRISKTAQKLKYYTLALEWFDVTKSRFERDFQEEHTAFNASSIDQDILETIAEHNREYQQLYDEGHEYIFAKRIRTASGPRPMTLRTQMVNELSGLHLDEDDPEYYQSIYAKHIALCNGQNFQSRRELAKLKCWQDSNRIGEYWRIRPLKIEQVNSNPEIIQIYDILPDKWISHLKAIAFSALERAPTGPNATPRTAAYSWFKDQDIPQVPISRRIELITGLNVALQVAAYAFGGHVELHFDSKGPDDPNPDPKGDRVTTFLIYLNDVSVAGLTTFPKLGFAVKPVKGSAVLWYTNTPNGPVDKWTLHGACPLISGHKWIATKWTHSNENIFKRPCGLVPSD</sequence>
<dbReference type="Pfam" id="PF13640">
    <property type="entry name" value="2OG-FeII_Oxy_3"/>
    <property type="match status" value="1"/>
</dbReference>
<dbReference type="GO" id="GO:0031418">
    <property type="term" value="F:L-ascorbic acid binding"/>
    <property type="evidence" value="ECO:0007669"/>
    <property type="project" value="UniProtKB-KW"/>
</dbReference>
<keyword evidence="8" id="KW-0847">Vitamin C</keyword>
<dbReference type="AlphaFoldDB" id="A0A226F656"/>
<evidence type="ECO:0000256" key="5">
    <source>
        <dbReference type="ARBA" id="ARBA00012269"/>
    </source>
</evidence>
<dbReference type="Proteomes" id="UP000198287">
    <property type="component" value="Unassembled WGS sequence"/>
</dbReference>
<reference evidence="15 16" key="1">
    <citation type="submission" date="2015-12" db="EMBL/GenBank/DDBJ databases">
        <title>The genome of Folsomia candida.</title>
        <authorList>
            <person name="Faddeeva A."/>
            <person name="Derks M.F."/>
            <person name="Anvar Y."/>
            <person name="Smit S."/>
            <person name="Van Straalen N."/>
            <person name="Roelofs D."/>
        </authorList>
    </citation>
    <scope>NUCLEOTIDE SEQUENCE [LARGE SCALE GENOMIC DNA]</scope>
    <source>
        <strain evidence="15 16">VU population</strain>
        <tissue evidence="15">Whole body</tissue>
    </source>
</reference>
<keyword evidence="16" id="KW-1185">Reference proteome</keyword>
<dbReference type="InterPro" id="IPR011990">
    <property type="entry name" value="TPR-like_helical_dom_sf"/>
</dbReference>
<comment type="cofactor">
    <cofactor evidence="1">
        <name>L-ascorbate</name>
        <dbReference type="ChEBI" id="CHEBI:38290"/>
    </cofactor>
</comment>
<evidence type="ECO:0000313" key="15">
    <source>
        <dbReference type="EMBL" id="OXA64987.1"/>
    </source>
</evidence>
<dbReference type="PANTHER" id="PTHR10869:SF244">
    <property type="entry name" value="PROLYL 4-HYDROXYLASE SUBUNIT ALPHA-2"/>
    <property type="match status" value="1"/>
</dbReference>
<dbReference type="EMBL" id="LNIX01000001">
    <property type="protein sequence ID" value="OXA64987.1"/>
    <property type="molecule type" value="Genomic_DNA"/>
</dbReference>
<dbReference type="OMA" id="YFEVNLP"/>
<feature type="chain" id="PRO_5013370805" description="procollagen-proline 4-dioxygenase" evidence="13">
    <location>
        <begin position="24"/>
        <end position="540"/>
    </location>
</feature>
<dbReference type="InterPro" id="IPR013547">
    <property type="entry name" value="P4H_N"/>
</dbReference>
<keyword evidence="7" id="KW-0256">Endoplasmic reticulum</keyword>
<evidence type="ECO:0000256" key="6">
    <source>
        <dbReference type="ARBA" id="ARBA00022723"/>
    </source>
</evidence>
<dbReference type="Gene3D" id="6.10.140.1460">
    <property type="match status" value="1"/>
</dbReference>
<dbReference type="InterPro" id="IPR044862">
    <property type="entry name" value="Pro_4_hyd_alph_FE2OG_OXY"/>
</dbReference>
<dbReference type="InterPro" id="IPR006620">
    <property type="entry name" value="Pro_4_hyd_alph"/>
</dbReference>